<keyword evidence="1" id="KW-0675">Receptor</keyword>
<reference evidence="2" key="3">
    <citation type="journal article" date="2016" name="Gigascience">
        <title>De novo construction of an expanded transcriptome assembly for the western tarnished plant bug, Lygus hesperus.</title>
        <authorList>
            <person name="Tassone E.E."/>
            <person name="Geib S.M."/>
            <person name="Hall B."/>
            <person name="Fabrick J.A."/>
            <person name="Brent C.S."/>
            <person name="Hull J.J."/>
        </authorList>
    </citation>
    <scope>NUCLEOTIDE SEQUENCE</scope>
</reference>
<evidence type="ECO:0000313" key="1">
    <source>
        <dbReference type="EMBL" id="JAG26351.1"/>
    </source>
</evidence>
<dbReference type="EMBL" id="GBHO01017253">
    <property type="protein sequence ID" value="JAG26351.1"/>
    <property type="molecule type" value="Transcribed_RNA"/>
</dbReference>
<dbReference type="AlphaFoldDB" id="A0A0A9Y3Y5"/>
<organism evidence="1">
    <name type="scientific">Lygus hesperus</name>
    <name type="common">Western plant bug</name>
    <dbReference type="NCBI Taxonomy" id="30085"/>
    <lineage>
        <taxon>Eukaryota</taxon>
        <taxon>Metazoa</taxon>
        <taxon>Ecdysozoa</taxon>
        <taxon>Arthropoda</taxon>
        <taxon>Hexapoda</taxon>
        <taxon>Insecta</taxon>
        <taxon>Pterygota</taxon>
        <taxon>Neoptera</taxon>
        <taxon>Paraneoptera</taxon>
        <taxon>Hemiptera</taxon>
        <taxon>Heteroptera</taxon>
        <taxon>Panheteroptera</taxon>
        <taxon>Cimicomorpha</taxon>
        <taxon>Miridae</taxon>
        <taxon>Mirini</taxon>
        <taxon>Lygus</taxon>
    </lineage>
</organism>
<proteinExistence type="predicted"/>
<evidence type="ECO:0000313" key="2">
    <source>
        <dbReference type="EMBL" id="JAQ12365.1"/>
    </source>
</evidence>
<gene>
    <name evidence="1" type="primary">FSHR</name>
    <name evidence="1" type="ORF">CM83_24883</name>
    <name evidence="2" type="ORF">g.19265</name>
</gene>
<reference evidence="1" key="2">
    <citation type="submission" date="2014-07" db="EMBL/GenBank/DDBJ databases">
        <authorList>
            <person name="Hull J."/>
        </authorList>
    </citation>
    <scope>NUCLEOTIDE SEQUENCE</scope>
</reference>
<accession>A0A0A9Y3Y5</accession>
<reference evidence="1" key="1">
    <citation type="journal article" date="2014" name="PLoS ONE">
        <title>Transcriptome-Based Identification of ABC Transporters in the Western Tarnished Plant Bug Lygus hesperus.</title>
        <authorList>
            <person name="Hull J.J."/>
            <person name="Chaney K."/>
            <person name="Geib S.M."/>
            <person name="Fabrick J.A."/>
            <person name="Brent C.S."/>
            <person name="Walsh D."/>
            <person name="Lavine L.C."/>
        </authorList>
    </citation>
    <scope>NUCLEOTIDE SEQUENCE</scope>
</reference>
<protein>
    <submittedName>
        <fullName evidence="1">Follicle-stimulating hormone receptor</fullName>
    </submittedName>
</protein>
<dbReference type="EMBL" id="GDHC01006264">
    <property type="protein sequence ID" value="JAQ12365.1"/>
    <property type="molecule type" value="Transcribed_RNA"/>
</dbReference>
<name>A0A0A9Y3Y5_LYGHE</name>
<sequence length="145" mass="16240">MLLRLLHHIMLHDKKAVQLTLSALDEYVHFLTVNTSNTDHNTTSSKGRGAVSEEAAAVVERQRLHEAVTKLLITLDEEGMLADHRCSFDHHNMSKSLADKVTNMVHVYRTQMQSSTTHFSHPESSRCAKTPSCVAFFDELGCPPV</sequence>